<name>A0ABU6VAV9_9FABA</name>
<dbReference type="Proteomes" id="UP001341840">
    <property type="component" value="Unassembled WGS sequence"/>
</dbReference>
<dbReference type="EMBL" id="JASCZI010151141">
    <property type="protein sequence ID" value="MED6170097.1"/>
    <property type="molecule type" value="Genomic_DNA"/>
</dbReference>
<feature type="domain" description="Protein kinase" evidence="10">
    <location>
        <begin position="90"/>
        <end position="369"/>
    </location>
</feature>
<keyword evidence="2" id="KW-1003">Cell membrane</keyword>
<dbReference type="SUPFAM" id="SSF56112">
    <property type="entry name" value="Protein kinase-like (PK-like)"/>
    <property type="match status" value="1"/>
</dbReference>
<comment type="subcellular location">
    <subcellularLocation>
        <location evidence="1">Cell membrane</location>
    </subcellularLocation>
</comment>
<dbReference type="PROSITE" id="PS00108">
    <property type="entry name" value="PROTEIN_KINASE_ST"/>
    <property type="match status" value="1"/>
</dbReference>
<evidence type="ECO:0000256" key="8">
    <source>
        <dbReference type="PROSITE-ProRule" id="PRU10141"/>
    </source>
</evidence>
<evidence type="ECO:0000313" key="12">
    <source>
        <dbReference type="Proteomes" id="UP001341840"/>
    </source>
</evidence>
<proteinExistence type="inferred from homology"/>
<evidence type="ECO:0000259" key="10">
    <source>
        <dbReference type="PROSITE" id="PS50011"/>
    </source>
</evidence>
<accession>A0ABU6VAV9</accession>
<dbReference type="InterPro" id="IPR001245">
    <property type="entry name" value="Ser-Thr/Tyr_kinase_cat_dom"/>
</dbReference>
<keyword evidence="6" id="KW-0418">Kinase</keyword>
<reference evidence="11 12" key="1">
    <citation type="journal article" date="2023" name="Plants (Basel)">
        <title>Bridging the Gap: Combining Genomics and Transcriptomics Approaches to Understand Stylosanthes scabra, an Orphan Legume from the Brazilian Caatinga.</title>
        <authorList>
            <person name="Ferreira-Neto J.R.C."/>
            <person name="da Silva M.D."/>
            <person name="Binneck E."/>
            <person name="de Melo N.F."/>
            <person name="da Silva R.H."/>
            <person name="de Melo A.L.T.M."/>
            <person name="Pandolfi V."/>
            <person name="Bustamante F.O."/>
            <person name="Brasileiro-Vidal A.C."/>
            <person name="Benko-Iseppon A.M."/>
        </authorList>
    </citation>
    <scope>NUCLEOTIDE SEQUENCE [LARGE SCALE GENOMIC DNA]</scope>
    <source>
        <tissue evidence="11">Leaves</tissue>
    </source>
</reference>
<gene>
    <name evidence="11" type="ORF">PIB30_027561</name>
</gene>
<organism evidence="11 12">
    <name type="scientific">Stylosanthes scabra</name>
    <dbReference type="NCBI Taxonomy" id="79078"/>
    <lineage>
        <taxon>Eukaryota</taxon>
        <taxon>Viridiplantae</taxon>
        <taxon>Streptophyta</taxon>
        <taxon>Embryophyta</taxon>
        <taxon>Tracheophyta</taxon>
        <taxon>Spermatophyta</taxon>
        <taxon>Magnoliopsida</taxon>
        <taxon>eudicotyledons</taxon>
        <taxon>Gunneridae</taxon>
        <taxon>Pentapetalae</taxon>
        <taxon>rosids</taxon>
        <taxon>fabids</taxon>
        <taxon>Fabales</taxon>
        <taxon>Fabaceae</taxon>
        <taxon>Papilionoideae</taxon>
        <taxon>50 kb inversion clade</taxon>
        <taxon>dalbergioids sensu lato</taxon>
        <taxon>Dalbergieae</taxon>
        <taxon>Pterocarpus clade</taxon>
        <taxon>Stylosanthes</taxon>
    </lineage>
</organism>
<keyword evidence="5 8" id="KW-0547">Nucleotide-binding</keyword>
<dbReference type="Gene3D" id="1.10.510.10">
    <property type="entry name" value="Transferase(Phosphotransferase) domain 1"/>
    <property type="match status" value="1"/>
</dbReference>
<feature type="binding site" evidence="8">
    <location>
        <position position="125"/>
    </location>
    <ligand>
        <name>ATP</name>
        <dbReference type="ChEBI" id="CHEBI:30616"/>
    </ligand>
</feature>
<dbReference type="Gene3D" id="3.30.200.20">
    <property type="entry name" value="Phosphorylase Kinase, domain 1"/>
    <property type="match status" value="1"/>
</dbReference>
<dbReference type="PROSITE" id="PS00107">
    <property type="entry name" value="PROTEIN_KINASE_ATP"/>
    <property type="match status" value="1"/>
</dbReference>
<evidence type="ECO:0000256" key="7">
    <source>
        <dbReference type="ARBA" id="ARBA00022840"/>
    </source>
</evidence>
<evidence type="ECO:0000313" key="11">
    <source>
        <dbReference type="EMBL" id="MED6170097.1"/>
    </source>
</evidence>
<keyword evidence="3 9" id="KW-0723">Serine/threonine-protein kinase</keyword>
<evidence type="ECO:0000256" key="9">
    <source>
        <dbReference type="RuleBase" id="RU000304"/>
    </source>
</evidence>
<dbReference type="InterPro" id="IPR011009">
    <property type="entry name" value="Kinase-like_dom_sf"/>
</dbReference>
<evidence type="ECO:0000256" key="1">
    <source>
        <dbReference type="ARBA" id="ARBA00004236"/>
    </source>
</evidence>
<keyword evidence="2" id="KW-0472">Membrane</keyword>
<evidence type="ECO:0000256" key="5">
    <source>
        <dbReference type="ARBA" id="ARBA00022741"/>
    </source>
</evidence>
<evidence type="ECO:0000256" key="4">
    <source>
        <dbReference type="ARBA" id="ARBA00022679"/>
    </source>
</evidence>
<evidence type="ECO:0000256" key="6">
    <source>
        <dbReference type="ARBA" id="ARBA00022777"/>
    </source>
</evidence>
<comment type="similarity">
    <text evidence="9">Belongs to the protein kinase superfamily.</text>
</comment>
<dbReference type="CDD" id="cd14066">
    <property type="entry name" value="STKc_IRAK"/>
    <property type="match status" value="1"/>
</dbReference>
<evidence type="ECO:0000256" key="3">
    <source>
        <dbReference type="ARBA" id="ARBA00022527"/>
    </source>
</evidence>
<dbReference type="InterPro" id="IPR050823">
    <property type="entry name" value="Plant_Ser_Thr_Prot_Kinase"/>
</dbReference>
<evidence type="ECO:0000256" key="2">
    <source>
        <dbReference type="ARBA" id="ARBA00022475"/>
    </source>
</evidence>
<dbReference type="PROSITE" id="PS50011">
    <property type="entry name" value="PROTEIN_KINASE_DOM"/>
    <property type="match status" value="1"/>
</dbReference>
<dbReference type="InterPro" id="IPR008271">
    <property type="entry name" value="Ser/Thr_kinase_AS"/>
</dbReference>
<dbReference type="InterPro" id="IPR000719">
    <property type="entry name" value="Prot_kinase_dom"/>
</dbReference>
<protein>
    <recommendedName>
        <fullName evidence="10">Protein kinase domain-containing protein</fullName>
    </recommendedName>
</protein>
<dbReference type="InterPro" id="IPR017441">
    <property type="entry name" value="Protein_kinase_ATP_BS"/>
</dbReference>
<dbReference type="PANTHER" id="PTHR45621">
    <property type="entry name" value="OS01G0588500 PROTEIN-RELATED"/>
    <property type="match status" value="1"/>
</dbReference>
<keyword evidence="7 8" id="KW-0067">ATP-binding</keyword>
<keyword evidence="4" id="KW-0808">Transferase</keyword>
<sequence>MGNCISETSDITTQYPNNHIGATKGGYRERSTLLLVAPPPIQRDDFDYYGKDDEIFLPIPSKSEADIPIFSSPDLKPFTFNDLKNVTGNFSPENLIGEGGFGYVYKGWINAHISGTGTVAVAVKKLKSQGFQGHKEWLSELNHLGQLHHQNLVKLIGYCLEGDNRLLVYEYMSKGSLENHLFYKGDETLSWGTRIKVAIGAARGLTFLHESEHQVIYRDFKPSNILLDSEFNAKLSDFGLAKAGPIGDLSHVSTTQVLGTRGYAAPEYILTGRLTTKCDVYSFGVVLLELLTGRHAIEVTKSGVEHNLVEWAKPYLGDRRKLFRIMDTKLAGKYSKRAAYIVALLALQCISDAKIRPKMHDILSTLERLQLTNKNHSHSHRSISSSPTLQRHGAVKRYGGHC</sequence>
<keyword evidence="12" id="KW-1185">Reference proteome</keyword>
<comment type="caution">
    <text evidence="11">The sequence shown here is derived from an EMBL/GenBank/DDBJ whole genome shotgun (WGS) entry which is preliminary data.</text>
</comment>
<dbReference type="Pfam" id="PF07714">
    <property type="entry name" value="PK_Tyr_Ser-Thr"/>
    <property type="match status" value="1"/>
</dbReference>